<dbReference type="GO" id="GO:0005576">
    <property type="term" value="C:extracellular region"/>
    <property type="evidence" value="ECO:0007669"/>
    <property type="project" value="UniProtKB-SubCell"/>
</dbReference>
<dbReference type="OrthoDB" id="7855370at2759"/>
<evidence type="ECO:0000313" key="6">
    <source>
        <dbReference type="EnsemblMetazoa" id="XP_016980129.1"/>
    </source>
</evidence>
<evidence type="ECO:0000313" key="7">
    <source>
        <dbReference type="Proteomes" id="UP001652680"/>
    </source>
</evidence>
<comment type="subcellular location">
    <subcellularLocation>
        <location evidence="1">Secreted</location>
    </subcellularLocation>
</comment>
<dbReference type="CDD" id="cd23106">
    <property type="entry name" value="neurotoxins_LC_scorpion"/>
    <property type="match status" value="1"/>
</dbReference>
<evidence type="ECO:0000256" key="2">
    <source>
        <dbReference type="ARBA" id="ARBA00022525"/>
    </source>
</evidence>
<dbReference type="AlphaFoldDB" id="A0A6P4ETT4"/>
<dbReference type="EnsemblMetazoa" id="XM_017124640.1">
    <property type="protein sequence ID" value="XP_016980129.1"/>
    <property type="gene ID" value="LOC108045315"/>
</dbReference>
<protein>
    <submittedName>
        <fullName evidence="8">Drosomycin-like</fullName>
    </submittedName>
</protein>
<dbReference type="Proteomes" id="UP001652680">
    <property type="component" value="Unassembled WGS sequence"/>
</dbReference>
<feature type="chain" id="PRO_5028205699" evidence="4">
    <location>
        <begin position="21"/>
        <end position="71"/>
    </location>
</feature>
<dbReference type="InterPro" id="IPR003614">
    <property type="entry name" value="Knottins"/>
</dbReference>
<dbReference type="SMART" id="SM00505">
    <property type="entry name" value="Knot1"/>
    <property type="match status" value="1"/>
</dbReference>
<evidence type="ECO:0000256" key="4">
    <source>
        <dbReference type="SAM" id="SignalP"/>
    </source>
</evidence>
<dbReference type="Pfam" id="PF00304">
    <property type="entry name" value="Gamma-thionin"/>
    <property type="match status" value="1"/>
</dbReference>
<evidence type="ECO:0000256" key="3">
    <source>
        <dbReference type="ARBA" id="ARBA00023157"/>
    </source>
</evidence>
<evidence type="ECO:0000313" key="8">
    <source>
        <dbReference type="RefSeq" id="XP_016980129.1"/>
    </source>
</evidence>
<reference evidence="7" key="1">
    <citation type="journal article" date="2021" name="Elife">
        <title>Highly contiguous assemblies of 101 drosophilid genomes.</title>
        <authorList>
            <person name="Kim B.Y."/>
            <person name="Wang J.R."/>
            <person name="Miller D.E."/>
            <person name="Barmina O."/>
            <person name="Delaney E."/>
            <person name="Thompson A."/>
            <person name="Comeault A.A."/>
            <person name="Peede D."/>
            <person name="D'Agostino E.R."/>
            <person name="Pelaez J."/>
            <person name="Aguilar J.M."/>
            <person name="Haji D."/>
            <person name="Matsunaga T."/>
            <person name="Armstrong E.E."/>
            <person name="Zych M."/>
            <person name="Ogawa Y."/>
            <person name="Stamenkovic-Radak M."/>
            <person name="Jelic M."/>
            <person name="Veselinovic M.S."/>
            <person name="Tanaskovic M."/>
            <person name="Eric P."/>
            <person name="Gao J.J."/>
            <person name="Katoh T.K."/>
            <person name="Toda M.J."/>
            <person name="Watabe H."/>
            <person name="Watada M."/>
            <person name="Davis J.S."/>
            <person name="Moyle L.C."/>
            <person name="Manoli G."/>
            <person name="Bertolini E."/>
            <person name="Kostal V."/>
            <person name="Hawley R.S."/>
            <person name="Takahashi A."/>
            <person name="Jones C.D."/>
            <person name="Price D.K."/>
            <person name="Whiteman N."/>
            <person name="Kopp A."/>
            <person name="Matute D.R."/>
            <person name="Petrov D.A."/>
        </authorList>
    </citation>
    <scope>NUCLEOTIDE SEQUENCE [LARGE SCALE GENOMIC DNA]</scope>
</reference>
<proteinExistence type="predicted"/>
<dbReference type="GeneID" id="108045315"/>
<dbReference type="RefSeq" id="XP_016980129.1">
    <property type="nucleotide sequence ID" value="XM_017124640.1"/>
</dbReference>
<keyword evidence="2" id="KW-0964">Secreted</keyword>
<feature type="signal peptide" evidence="4">
    <location>
        <begin position="1"/>
        <end position="20"/>
    </location>
</feature>
<dbReference type="InterPro" id="IPR036574">
    <property type="entry name" value="Scorpion_toxin-like_sf"/>
</dbReference>
<keyword evidence="3" id="KW-1015">Disulfide bond</keyword>
<feature type="domain" description="Knottins-like" evidence="5">
    <location>
        <begin position="28"/>
        <end position="71"/>
    </location>
</feature>
<name>A0A6P4ETT4_DRORH</name>
<reference evidence="8" key="2">
    <citation type="submission" date="2025-04" db="UniProtKB">
        <authorList>
            <consortium name="RefSeq"/>
        </authorList>
    </citation>
    <scope>IDENTIFICATION</scope>
</reference>
<sequence length="71" mass="7960">MVQIKFLFAFIAVMTILVLAADMASAYDCLSGKYSGPCFFWDVEHCRRLCKEEGRVSGHCSLKLACWCEGC</sequence>
<organism evidence="8">
    <name type="scientific">Drosophila rhopaloa</name>
    <name type="common">Fruit fly</name>
    <dbReference type="NCBI Taxonomy" id="1041015"/>
    <lineage>
        <taxon>Eukaryota</taxon>
        <taxon>Metazoa</taxon>
        <taxon>Ecdysozoa</taxon>
        <taxon>Arthropoda</taxon>
        <taxon>Hexapoda</taxon>
        <taxon>Insecta</taxon>
        <taxon>Pterygota</taxon>
        <taxon>Neoptera</taxon>
        <taxon>Endopterygota</taxon>
        <taxon>Diptera</taxon>
        <taxon>Brachycera</taxon>
        <taxon>Muscomorpha</taxon>
        <taxon>Ephydroidea</taxon>
        <taxon>Drosophilidae</taxon>
        <taxon>Drosophila</taxon>
        <taxon>Sophophora</taxon>
    </lineage>
</organism>
<reference evidence="6" key="3">
    <citation type="submission" date="2025-05" db="UniProtKB">
        <authorList>
            <consortium name="EnsemblMetazoa"/>
        </authorList>
    </citation>
    <scope>IDENTIFICATION</scope>
</reference>
<evidence type="ECO:0000259" key="5">
    <source>
        <dbReference type="SMART" id="SM00505"/>
    </source>
</evidence>
<dbReference type="Gene3D" id="3.30.30.10">
    <property type="entry name" value="Knottin, scorpion toxin-like"/>
    <property type="match status" value="1"/>
</dbReference>
<dbReference type="GO" id="GO:0006952">
    <property type="term" value="P:defense response"/>
    <property type="evidence" value="ECO:0007669"/>
    <property type="project" value="InterPro"/>
</dbReference>
<gene>
    <name evidence="8" type="primary">LOC108045315</name>
    <name evidence="6" type="synonym">108045315</name>
</gene>
<dbReference type="SUPFAM" id="SSF57095">
    <property type="entry name" value="Scorpion toxin-like"/>
    <property type="match status" value="1"/>
</dbReference>
<keyword evidence="4" id="KW-0732">Signal</keyword>
<accession>A0A6P4ETT4</accession>
<evidence type="ECO:0000256" key="1">
    <source>
        <dbReference type="ARBA" id="ARBA00004613"/>
    </source>
</evidence>
<dbReference type="GO" id="GO:0051707">
    <property type="term" value="P:response to other organism"/>
    <property type="evidence" value="ECO:0007669"/>
    <property type="project" value="UniProtKB-ARBA"/>
</dbReference>
<keyword evidence="7" id="KW-1185">Reference proteome</keyword>